<keyword evidence="6" id="KW-0325">Glycoprotein</keyword>
<evidence type="ECO:0000313" key="9">
    <source>
        <dbReference type="EMBL" id="KAF4459900.1"/>
    </source>
</evidence>
<dbReference type="EMBL" id="JAADYS010002063">
    <property type="protein sequence ID" value="KAF4459900.1"/>
    <property type="molecule type" value="Genomic_DNA"/>
</dbReference>
<evidence type="ECO:0000256" key="5">
    <source>
        <dbReference type="ARBA" id="ARBA00023136"/>
    </source>
</evidence>
<comment type="caution">
    <text evidence="9">The sequence shown here is derived from an EMBL/GenBank/DDBJ whole genome shotgun (WGS) entry which is preliminary data.</text>
</comment>
<reference evidence="9 10" key="1">
    <citation type="submission" date="2020-01" db="EMBL/GenBank/DDBJ databases">
        <title>Identification and distribution of gene clusters putatively required for synthesis of sphingolipid metabolism inhibitors in phylogenetically diverse species of the filamentous fungus Fusarium.</title>
        <authorList>
            <person name="Kim H.-S."/>
            <person name="Busman M."/>
            <person name="Brown D.W."/>
            <person name="Divon H."/>
            <person name="Uhlig S."/>
            <person name="Proctor R.H."/>
        </authorList>
    </citation>
    <scope>NUCLEOTIDE SEQUENCE [LARGE SCALE GENOMIC DNA]</scope>
    <source>
        <strain evidence="9 10">NRRL 20459</strain>
    </source>
</reference>
<feature type="transmembrane region" description="Helical" evidence="7">
    <location>
        <begin position="307"/>
        <end position="329"/>
    </location>
</feature>
<evidence type="ECO:0000256" key="2">
    <source>
        <dbReference type="ARBA" id="ARBA00007520"/>
    </source>
</evidence>
<evidence type="ECO:0000313" key="10">
    <source>
        <dbReference type="Proteomes" id="UP000554235"/>
    </source>
</evidence>
<gene>
    <name evidence="9" type="ORF">FALBO_13334</name>
</gene>
<comment type="similarity">
    <text evidence="2">Belongs to the major facilitator superfamily. TCR/Tet family.</text>
</comment>
<evidence type="ECO:0000259" key="8">
    <source>
        <dbReference type="PROSITE" id="PS50850"/>
    </source>
</evidence>
<dbReference type="OrthoDB" id="10021397at2759"/>
<dbReference type="InterPro" id="IPR036259">
    <property type="entry name" value="MFS_trans_sf"/>
</dbReference>
<evidence type="ECO:0000256" key="4">
    <source>
        <dbReference type="ARBA" id="ARBA00022989"/>
    </source>
</evidence>
<keyword evidence="4 7" id="KW-1133">Transmembrane helix</keyword>
<dbReference type="PROSITE" id="PS50850">
    <property type="entry name" value="MFS"/>
    <property type="match status" value="1"/>
</dbReference>
<dbReference type="Proteomes" id="UP000554235">
    <property type="component" value="Unassembled WGS sequence"/>
</dbReference>
<dbReference type="PANTHER" id="PTHR23501">
    <property type="entry name" value="MAJOR FACILITATOR SUPERFAMILY"/>
    <property type="match status" value="1"/>
</dbReference>
<accession>A0A8H4P5H7</accession>
<feature type="transmembrane region" description="Helical" evidence="7">
    <location>
        <begin position="48"/>
        <end position="64"/>
    </location>
</feature>
<keyword evidence="3 7" id="KW-0812">Transmembrane</keyword>
<dbReference type="PANTHER" id="PTHR23501:SF102">
    <property type="entry name" value="DRUG TRANSPORTER, PUTATIVE (AFU_ORTHOLOGUE AFUA_3G08530)-RELATED"/>
    <property type="match status" value="1"/>
</dbReference>
<dbReference type="AlphaFoldDB" id="A0A8H4P5H7"/>
<keyword evidence="5 7" id="KW-0472">Membrane</keyword>
<evidence type="ECO:0000256" key="6">
    <source>
        <dbReference type="ARBA" id="ARBA00023180"/>
    </source>
</evidence>
<proteinExistence type="inferred from homology"/>
<feature type="transmembrane region" description="Helical" evidence="7">
    <location>
        <begin position="336"/>
        <end position="353"/>
    </location>
</feature>
<dbReference type="SUPFAM" id="SSF103473">
    <property type="entry name" value="MFS general substrate transporter"/>
    <property type="match status" value="2"/>
</dbReference>
<dbReference type="InterPro" id="IPR020846">
    <property type="entry name" value="MFS_dom"/>
</dbReference>
<dbReference type="PRINTS" id="PR01036">
    <property type="entry name" value="TCRTETB"/>
</dbReference>
<organism evidence="9 10">
    <name type="scientific">Fusarium albosuccineum</name>
    <dbReference type="NCBI Taxonomy" id="1237068"/>
    <lineage>
        <taxon>Eukaryota</taxon>
        <taxon>Fungi</taxon>
        <taxon>Dikarya</taxon>
        <taxon>Ascomycota</taxon>
        <taxon>Pezizomycotina</taxon>
        <taxon>Sordariomycetes</taxon>
        <taxon>Hypocreomycetidae</taxon>
        <taxon>Hypocreales</taxon>
        <taxon>Nectriaceae</taxon>
        <taxon>Fusarium</taxon>
        <taxon>Fusarium decemcellulare species complex</taxon>
    </lineage>
</organism>
<comment type="subcellular location">
    <subcellularLocation>
        <location evidence="1">Membrane</location>
        <topology evidence="1">Multi-pass membrane protein</topology>
    </subcellularLocation>
</comment>
<dbReference type="Gene3D" id="1.20.1720.10">
    <property type="entry name" value="Multidrug resistance protein D"/>
    <property type="match status" value="1"/>
</dbReference>
<dbReference type="Pfam" id="PF07690">
    <property type="entry name" value="MFS_1"/>
    <property type="match status" value="1"/>
</dbReference>
<feature type="transmembrane region" description="Helical" evidence="7">
    <location>
        <begin position="365"/>
        <end position="386"/>
    </location>
</feature>
<sequence>MSPKRINLAILLPFCLSGFLTSMDSVMVGTVLPTIVEALALSSVQFSWVGTSYLIPSATLLPLWAQLSDIFGRKYIILLGYLLFIIGSLICAISHSAAMLIAGRALQGAGTGNIEVLINIRIADLFTLRDRGLYIGMYSATSAAGVVLGPILGGILAGSTTCRWCFWINLPIGCISVLWLWKSLDLPNTGTSIWKGLRHVDWPGALSMTAGVVMLLLGVQLGGTLYAWSSPAVLSLVLCGCAVLVLFLFLQQKISVRPIIPLRLFGNISSSVALLICFCHGFSYITILYFLPVYFSVVLSASLTTVRAYLSILTGPMVLSVAGAGVFVQRTGHYRITVWAGTFFLTLGFGLFIDLPPYLSWAPIVIYQLVIALGVGPLFQMPLIVLHAWTERKDLASANSLYSLTREMGSSIGIIVAQILVQVRVKQNVAEALRSGLPRDHVSKISRDFTTLSKSLLSGMPDHQQHELKRILTRSFGNVWMLETGISGVALLSSCLIKYKELSKEYT</sequence>
<keyword evidence="10" id="KW-1185">Reference proteome</keyword>
<feature type="domain" description="Major facilitator superfamily (MFS) profile" evidence="8">
    <location>
        <begin position="10"/>
        <end position="502"/>
    </location>
</feature>
<feature type="transmembrane region" description="Helical" evidence="7">
    <location>
        <begin position="271"/>
        <end position="295"/>
    </location>
</feature>
<feature type="transmembrane region" description="Helical" evidence="7">
    <location>
        <begin position="132"/>
        <end position="158"/>
    </location>
</feature>
<dbReference type="InterPro" id="IPR011701">
    <property type="entry name" value="MFS"/>
</dbReference>
<dbReference type="Gene3D" id="1.20.1250.20">
    <property type="entry name" value="MFS general substrate transporter like domains"/>
    <property type="match status" value="1"/>
</dbReference>
<evidence type="ECO:0000256" key="1">
    <source>
        <dbReference type="ARBA" id="ARBA00004141"/>
    </source>
</evidence>
<evidence type="ECO:0000256" key="3">
    <source>
        <dbReference type="ARBA" id="ARBA00022692"/>
    </source>
</evidence>
<evidence type="ECO:0000256" key="7">
    <source>
        <dbReference type="SAM" id="Phobius"/>
    </source>
</evidence>
<feature type="transmembrane region" description="Helical" evidence="7">
    <location>
        <begin position="232"/>
        <end position="250"/>
    </location>
</feature>
<feature type="transmembrane region" description="Helical" evidence="7">
    <location>
        <begin position="76"/>
        <end position="95"/>
    </location>
</feature>
<protein>
    <submittedName>
        <fullName evidence="9">Major facilitator superfamily domain general substrate transporter</fullName>
    </submittedName>
</protein>
<dbReference type="GO" id="GO:0005886">
    <property type="term" value="C:plasma membrane"/>
    <property type="evidence" value="ECO:0007669"/>
    <property type="project" value="TreeGrafter"/>
</dbReference>
<name>A0A8H4P5H7_9HYPO</name>
<dbReference type="GO" id="GO:0022857">
    <property type="term" value="F:transmembrane transporter activity"/>
    <property type="evidence" value="ECO:0007669"/>
    <property type="project" value="InterPro"/>
</dbReference>
<feature type="transmembrane region" description="Helical" evidence="7">
    <location>
        <begin position="164"/>
        <end position="181"/>
    </location>
</feature>